<comment type="caution">
    <text evidence="1">The sequence shown here is derived from an EMBL/GenBank/DDBJ whole genome shotgun (WGS) entry which is preliminary data.</text>
</comment>
<reference evidence="1" key="1">
    <citation type="submission" date="2023-05" db="EMBL/GenBank/DDBJ databases">
        <title>Anaerotaeda fermentans gen. nov., sp. nov., a novel anaerobic planctomycete of the new family within the order Sedimentisphaerales isolated from Taman Peninsula, Russia.</title>
        <authorList>
            <person name="Khomyakova M.A."/>
            <person name="Merkel A.Y."/>
            <person name="Slobodkin A.I."/>
        </authorList>
    </citation>
    <scope>NUCLEOTIDE SEQUENCE</scope>
    <source>
        <strain evidence="1">M17dextr</strain>
    </source>
</reference>
<protein>
    <submittedName>
        <fullName evidence="1">BrnT family toxin</fullName>
    </submittedName>
</protein>
<organism evidence="1 2">
    <name type="scientific">Anaerobaca lacustris</name>
    <dbReference type="NCBI Taxonomy" id="3044600"/>
    <lineage>
        <taxon>Bacteria</taxon>
        <taxon>Pseudomonadati</taxon>
        <taxon>Planctomycetota</taxon>
        <taxon>Phycisphaerae</taxon>
        <taxon>Sedimentisphaerales</taxon>
        <taxon>Anaerobacaceae</taxon>
        <taxon>Anaerobaca</taxon>
    </lineage>
</organism>
<keyword evidence="2" id="KW-1185">Reference proteome</keyword>
<evidence type="ECO:0000313" key="2">
    <source>
        <dbReference type="Proteomes" id="UP001431776"/>
    </source>
</evidence>
<dbReference type="Pfam" id="PF04365">
    <property type="entry name" value="BrnT_toxin"/>
    <property type="match status" value="1"/>
</dbReference>
<accession>A0AAW6TXF4</accession>
<dbReference type="AlphaFoldDB" id="A0AAW6TXF4"/>
<name>A0AAW6TXF4_9BACT</name>
<sequence length="94" mass="10987">MKIRGVIWLDSVIEKVESKHGVSCEEVRQILRGHASFRFVEKGHRRGENVYAALGRTEAGRYLVVFFVQKPDHRALILTARDMTVTERKRHERK</sequence>
<dbReference type="InterPro" id="IPR007460">
    <property type="entry name" value="BrnT_toxin"/>
</dbReference>
<dbReference type="Gene3D" id="3.10.450.530">
    <property type="entry name" value="Ribonuclease toxin, BrnT, of type II toxin-antitoxin system"/>
    <property type="match status" value="1"/>
</dbReference>
<evidence type="ECO:0000313" key="1">
    <source>
        <dbReference type="EMBL" id="MDI6447733.1"/>
    </source>
</evidence>
<dbReference type="RefSeq" id="WP_349243145.1">
    <property type="nucleotide sequence ID" value="NZ_JASCXX010000002.1"/>
</dbReference>
<dbReference type="EMBL" id="JASCXX010000002">
    <property type="protein sequence ID" value="MDI6447733.1"/>
    <property type="molecule type" value="Genomic_DNA"/>
</dbReference>
<dbReference type="Proteomes" id="UP001431776">
    <property type="component" value="Unassembled WGS sequence"/>
</dbReference>
<proteinExistence type="predicted"/>
<dbReference type="InterPro" id="IPR038573">
    <property type="entry name" value="BrnT_sf"/>
</dbReference>
<gene>
    <name evidence="1" type="ORF">QJ522_01660</name>
</gene>